<evidence type="ECO:0000256" key="3">
    <source>
        <dbReference type="SAM" id="MobiDB-lite"/>
    </source>
</evidence>
<keyword evidence="4" id="KW-1133">Transmembrane helix</keyword>
<evidence type="ECO:0000259" key="6">
    <source>
        <dbReference type="Pfam" id="PF12697"/>
    </source>
</evidence>
<protein>
    <submittedName>
        <fullName evidence="9">Uncharacterized protein</fullName>
    </submittedName>
</protein>
<evidence type="ECO:0000256" key="5">
    <source>
        <dbReference type="SAM" id="SignalP"/>
    </source>
</evidence>
<evidence type="ECO:0000259" key="7">
    <source>
        <dbReference type="Pfam" id="PF22939"/>
    </source>
</evidence>
<keyword evidence="4" id="KW-0472">Membrane</keyword>
<dbReference type="PROSITE" id="PS50088">
    <property type="entry name" value="ANK_REPEAT"/>
    <property type="match status" value="6"/>
</dbReference>
<dbReference type="EMBL" id="JRHA01000006">
    <property type="protein sequence ID" value="PQK16316.1"/>
    <property type="molecule type" value="Genomic_DNA"/>
</dbReference>
<feature type="repeat" description="ANK" evidence="2">
    <location>
        <begin position="1082"/>
        <end position="1104"/>
    </location>
</feature>
<dbReference type="Pfam" id="PF12796">
    <property type="entry name" value="Ank_2"/>
    <property type="match status" value="3"/>
</dbReference>
<dbReference type="Proteomes" id="UP000237441">
    <property type="component" value="Unassembled WGS sequence"/>
</dbReference>
<name>A0A2S7YJG1_BEABA</name>
<feature type="repeat" description="ANK" evidence="2">
    <location>
        <begin position="1116"/>
        <end position="1149"/>
    </location>
</feature>
<feature type="domain" description="GPI inositol-deacylase winged helix" evidence="7">
    <location>
        <begin position="675"/>
        <end position="755"/>
    </location>
</feature>
<keyword evidence="4" id="KW-0812">Transmembrane</keyword>
<dbReference type="SUPFAM" id="SSF53474">
    <property type="entry name" value="alpha/beta-Hydrolases"/>
    <property type="match status" value="1"/>
</dbReference>
<evidence type="ECO:0000256" key="1">
    <source>
        <dbReference type="ARBA" id="ARBA00022737"/>
    </source>
</evidence>
<dbReference type="Gene3D" id="1.25.40.20">
    <property type="entry name" value="Ankyrin repeat-containing domain"/>
    <property type="match status" value="2"/>
</dbReference>
<proteinExistence type="predicted"/>
<dbReference type="Pfam" id="PF22939">
    <property type="entry name" value="WHD_GPIID"/>
    <property type="match status" value="1"/>
</dbReference>
<evidence type="ECO:0000256" key="2">
    <source>
        <dbReference type="PROSITE-ProRule" id="PRU00023"/>
    </source>
</evidence>
<dbReference type="PANTHER" id="PTHR24184:SF11">
    <property type="entry name" value="ANKYRIN REPEAT AND SOCS BOX CONTAINING 3"/>
    <property type="match status" value="1"/>
</dbReference>
<keyword evidence="1" id="KW-0677">Repeat</keyword>
<feature type="repeat" description="ANK" evidence="2">
    <location>
        <begin position="956"/>
        <end position="988"/>
    </location>
</feature>
<dbReference type="PROSITE" id="PS50297">
    <property type="entry name" value="ANK_REP_REGION"/>
    <property type="match status" value="6"/>
</dbReference>
<accession>A0A2S7YJG1</accession>
<dbReference type="SUPFAM" id="SSF48403">
    <property type="entry name" value="Ankyrin repeat"/>
    <property type="match status" value="1"/>
</dbReference>
<dbReference type="Pfam" id="PF12697">
    <property type="entry name" value="Abhydrolase_6"/>
    <property type="match status" value="1"/>
</dbReference>
<comment type="caution">
    <text evidence="9">The sequence shown here is derived from an EMBL/GenBank/DDBJ whole genome shotgun (WGS) entry which is preliminary data.</text>
</comment>
<dbReference type="InterPro" id="IPR054471">
    <property type="entry name" value="GPIID_WHD"/>
</dbReference>
<evidence type="ECO:0000256" key="4">
    <source>
        <dbReference type="SAM" id="Phobius"/>
    </source>
</evidence>
<feature type="repeat" description="ANK" evidence="2">
    <location>
        <begin position="856"/>
        <end position="888"/>
    </location>
</feature>
<dbReference type="PANTHER" id="PTHR24184">
    <property type="entry name" value="SI:CH211-189E2.2"/>
    <property type="match status" value="1"/>
</dbReference>
<keyword evidence="2" id="KW-0040">ANK repeat</keyword>
<feature type="region of interest" description="Disordered" evidence="3">
    <location>
        <begin position="58"/>
        <end position="79"/>
    </location>
</feature>
<dbReference type="OrthoDB" id="5086500at2759"/>
<dbReference type="InterPro" id="IPR029058">
    <property type="entry name" value="AB_hydrolase_fold"/>
</dbReference>
<evidence type="ECO:0000313" key="10">
    <source>
        <dbReference type="Proteomes" id="UP000237441"/>
    </source>
</evidence>
<dbReference type="Gene3D" id="3.40.50.1820">
    <property type="entry name" value="alpha/beta hydrolase"/>
    <property type="match status" value="1"/>
</dbReference>
<feature type="repeat" description="ANK" evidence="2">
    <location>
        <begin position="889"/>
        <end position="921"/>
    </location>
</feature>
<evidence type="ECO:0000259" key="8">
    <source>
        <dbReference type="Pfam" id="PF24883"/>
    </source>
</evidence>
<feature type="chain" id="PRO_5015419151" evidence="5">
    <location>
        <begin position="19"/>
        <end position="1175"/>
    </location>
</feature>
<feature type="signal peptide" evidence="5">
    <location>
        <begin position="1"/>
        <end position="18"/>
    </location>
</feature>
<sequence>MFLVMAFSALSILDAVFTRSHIGAWDMFWTCCCLLAIAFIYVGPRSRHHAQFAHHLREPPFDQHEPRPGDEVKTIGDGGNRRSRAKVVTAAKSLTATRCNGSGLERPPKAELGLQILHDCEEAIVDFVAVHGLGANPDYAWVWLPKNNPIDSHAHPNKPFNWLRELLPAKLSCRVLAFNYDSTWLSTNSAPRQRLSNIADNLLDSLRALRDNAVDRPLIFIGHSFGGNIIEQAIVSASRVESVLQNIAESTVGVVFLGTPHRGSQAATWGKWIACLASCGAHSEDRLLRALEEESDSLTDRLHDFSRWLFCESVPVICCFEQLPTDYSSRTGVDWEFVWQFIPSKRFKQLIVPEISACIDGHRKISLHTDHLKINKFFGSEDPSFKRIYPEIIQMAKNADGELTRRRNPKKISTNENSTSGELRKCPQKMRVRNPEDILSDLQRQNGERVSNSYWKRKTSTAILRSLIWQLLLQREELFKHMQPDFEKHADDRVFDDLFTDFSALWRILLCMLQDERAGEVFLLIDALDECDSLACENLLVEMEQLFKPSLCGGSGRIKFLITCRPGIRDIEYHLSAVCASLRIDSAKINDDLSEYIDIKVKNLRDVGGNKYPDVLKKKVRSALKDRAGGTFLWASLMLAELQRVLMSHVEEKLKHLPHGLDNTYIMILGRISNENRKTAQFVLWCMAAARRPLRKSEIQTAYAIWKTNSVPYGEDLEIYDDIHSACSSLISVGSEDNAIFNFCHQTVKDFLLHEPSTTSNWYHCTQGKAHLRLFKACWVYLSAKTPHLSRFIARRKGETGRLLKPNTRSMRKEVSQDSFLEYSSSEWVNHAIASHDILLRHWHEVAIDVTTMPTLRDTWFLRAAGEGQDEIVKLLLEEGADIDANDKDGRTPLSWAAEQGHEDVVKILLDNSADADPRDYSGRTPLSWAAATGRTSAFALLLDSGNANADSPDNNGRTPLSYAAERGHEAIVHRLLREHINVNSKYHVMGQVTMLYAIVINGQEIAQMLFDAESKAFMGGFSRSPPKGFNVPKVFEVIDNMSQHEYEEAKRGKSPLLLSTNHGLGIVELVLIRDVGGPGAYGKTPLHLAAWHGHGNIVRTLLDVDGIVAHTIDENKRTPLLAAAAAGHVEVVELLLTANGVDRDFKDADGQTALSRAIKDGQDSIVELLQANSN</sequence>
<dbReference type="Pfam" id="PF00023">
    <property type="entry name" value="Ank"/>
    <property type="match status" value="1"/>
</dbReference>
<reference evidence="9 10" key="1">
    <citation type="submission" date="2016-07" db="EMBL/GenBank/DDBJ databases">
        <title>Comparative genomics of the entomopathogenic fungus Beauveria bassiana.</title>
        <authorList>
            <person name="Valero Jimenez C.A."/>
            <person name="Zwaan B.J."/>
            <person name="Van Kan J.A."/>
            <person name="Takken W."/>
            <person name="Debets A.J."/>
            <person name="Schoustra S.E."/>
            <person name="Koenraadt C.J."/>
        </authorList>
    </citation>
    <scope>NUCLEOTIDE SEQUENCE [LARGE SCALE GENOMIC DNA]</scope>
    <source>
        <strain evidence="9 10">ARSEF 8028</strain>
    </source>
</reference>
<dbReference type="InterPro" id="IPR002110">
    <property type="entry name" value="Ankyrin_rpt"/>
</dbReference>
<feature type="compositionally biased region" description="Basic and acidic residues" evidence="3">
    <location>
        <begin position="58"/>
        <end position="74"/>
    </location>
</feature>
<dbReference type="InterPro" id="IPR000073">
    <property type="entry name" value="AB_hydrolase_1"/>
</dbReference>
<gene>
    <name evidence="9" type="ORF">BB8028_0006g06360</name>
</gene>
<dbReference type="Pfam" id="PF24883">
    <property type="entry name" value="NPHP3_N"/>
    <property type="match status" value="1"/>
</dbReference>
<dbReference type="InterPro" id="IPR036770">
    <property type="entry name" value="Ankyrin_rpt-contain_sf"/>
</dbReference>
<keyword evidence="5" id="KW-0732">Signal</keyword>
<dbReference type="InterPro" id="IPR056884">
    <property type="entry name" value="NPHP3-like_N"/>
</dbReference>
<feature type="domain" description="Nephrocystin 3-like N-terminal" evidence="8">
    <location>
        <begin position="456"/>
        <end position="565"/>
    </location>
</feature>
<feature type="transmembrane region" description="Helical" evidence="4">
    <location>
        <begin position="25"/>
        <end position="42"/>
    </location>
</feature>
<organism evidence="9 10">
    <name type="scientific">Beauveria bassiana</name>
    <name type="common">White muscardine disease fungus</name>
    <name type="synonym">Tritirachium shiotae</name>
    <dbReference type="NCBI Taxonomy" id="176275"/>
    <lineage>
        <taxon>Eukaryota</taxon>
        <taxon>Fungi</taxon>
        <taxon>Dikarya</taxon>
        <taxon>Ascomycota</taxon>
        <taxon>Pezizomycotina</taxon>
        <taxon>Sordariomycetes</taxon>
        <taxon>Hypocreomycetidae</taxon>
        <taxon>Hypocreales</taxon>
        <taxon>Cordycipitaceae</taxon>
        <taxon>Beauveria</taxon>
    </lineage>
</organism>
<feature type="repeat" description="ANK" evidence="2">
    <location>
        <begin position="922"/>
        <end position="955"/>
    </location>
</feature>
<evidence type="ECO:0000313" key="9">
    <source>
        <dbReference type="EMBL" id="PQK16316.1"/>
    </source>
</evidence>
<dbReference type="AlphaFoldDB" id="A0A2S7YJG1"/>
<feature type="domain" description="AB hydrolase-1" evidence="6">
    <location>
        <begin position="128"/>
        <end position="278"/>
    </location>
</feature>
<dbReference type="SMART" id="SM00248">
    <property type="entry name" value="ANK"/>
    <property type="match status" value="6"/>
</dbReference>